<name>A0A9X2BAM1_9SPHI</name>
<organism evidence="1 2">
    <name type="scientific">Mucilaginibacter straminoryzae</name>
    <dbReference type="NCBI Taxonomy" id="2932774"/>
    <lineage>
        <taxon>Bacteria</taxon>
        <taxon>Pseudomonadati</taxon>
        <taxon>Bacteroidota</taxon>
        <taxon>Sphingobacteriia</taxon>
        <taxon>Sphingobacteriales</taxon>
        <taxon>Sphingobacteriaceae</taxon>
        <taxon>Mucilaginibacter</taxon>
    </lineage>
</organism>
<comment type="caution">
    <text evidence="1">The sequence shown here is derived from an EMBL/GenBank/DDBJ whole genome shotgun (WGS) entry which is preliminary data.</text>
</comment>
<keyword evidence="2" id="KW-1185">Reference proteome</keyword>
<reference evidence="1" key="1">
    <citation type="submission" date="2022-04" db="EMBL/GenBank/DDBJ databases">
        <title>Mucilaginibacter sp. RS28 isolated from freshwater.</title>
        <authorList>
            <person name="Ko S.-R."/>
        </authorList>
    </citation>
    <scope>NUCLEOTIDE SEQUENCE</scope>
    <source>
        <strain evidence="1">RS28</strain>
    </source>
</reference>
<proteinExistence type="predicted"/>
<accession>A0A9X2BAM1</accession>
<dbReference type="RefSeq" id="WP_245132255.1">
    <property type="nucleotide sequence ID" value="NZ_JALJEJ010000010.1"/>
</dbReference>
<dbReference type="EMBL" id="JALJEJ010000010">
    <property type="protein sequence ID" value="MCJ8211546.1"/>
    <property type="molecule type" value="Genomic_DNA"/>
</dbReference>
<dbReference type="AlphaFoldDB" id="A0A9X2BAM1"/>
<evidence type="ECO:0000313" key="1">
    <source>
        <dbReference type="EMBL" id="MCJ8211546.1"/>
    </source>
</evidence>
<protein>
    <submittedName>
        <fullName evidence="1">DUF3052 domain-containing protein</fullName>
    </submittedName>
</protein>
<gene>
    <name evidence="1" type="ORF">MUY27_17635</name>
</gene>
<sequence>MDTVKLKTTGYSGTPLAKKLGIKPGFRLKLINPPEYYMDLFQNDLPADLYFDGVSAHDMVHFFTKDKKELFDLLPLLRTAITPAGAIWVSWPKKASKVPTDITEDLIRNYAIEQGLIDVKVCAVDEVWSGLKLVIPVKDRNNG</sequence>
<evidence type="ECO:0000313" key="2">
    <source>
        <dbReference type="Proteomes" id="UP001139450"/>
    </source>
</evidence>
<dbReference type="Proteomes" id="UP001139450">
    <property type="component" value="Unassembled WGS sequence"/>
</dbReference>